<dbReference type="GO" id="GO:0006412">
    <property type="term" value="P:translation"/>
    <property type="evidence" value="ECO:0007669"/>
    <property type="project" value="UniProtKB-UniRule"/>
</dbReference>
<keyword evidence="3 7" id="KW-0699">rRNA-binding</keyword>
<feature type="domain" description="Small ribosomal subunit protein uS7" evidence="10">
    <location>
        <begin position="42"/>
        <end position="207"/>
    </location>
</feature>
<dbReference type="AlphaFoldDB" id="A0A7C2Z993"/>
<evidence type="ECO:0000256" key="1">
    <source>
        <dbReference type="ARBA" id="ARBA00007151"/>
    </source>
</evidence>
<dbReference type="EMBL" id="DSGT01000011">
    <property type="protein sequence ID" value="HEW53361.1"/>
    <property type="molecule type" value="Genomic_DNA"/>
</dbReference>
<dbReference type="FunFam" id="1.10.455.10:FF:000011">
    <property type="entry name" value="30S ribosomal protein S7"/>
    <property type="match status" value="1"/>
</dbReference>
<comment type="caution">
    <text evidence="11">The sequence shown here is derived from an EMBL/GenBank/DDBJ whole genome shotgun (WGS) entry which is preliminary data.</text>
</comment>
<dbReference type="NCBIfam" id="NF003106">
    <property type="entry name" value="PRK04027.1"/>
    <property type="match status" value="1"/>
</dbReference>
<evidence type="ECO:0000256" key="4">
    <source>
        <dbReference type="ARBA" id="ARBA00022884"/>
    </source>
</evidence>
<gene>
    <name evidence="7" type="primary">rps7</name>
    <name evidence="11" type="ORF">ENO77_04285</name>
</gene>
<dbReference type="Gene3D" id="1.10.455.10">
    <property type="entry name" value="Ribosomal protein S7 domain"/>
    <property type="match status" value="1"/>
</dbReference>
<evidence type="ECO:0000256" key="9">
    <source>
        <dbReference type="RuleBase" id="RU003621"/>
    </source>
</evidence>
<evidence type="ECO:0000256" key="8">
    <source>
        <dbReference type="RuleBase" id="RU003619"/>
    </source>
</evidence>
<evidence type="ECO:0000256" key="6">
    <source>
        <dbReference type="ARBA" id="ARBA00023274"/>
    </source>
</evidence>
<dbReference type="InterPro" id="IPR026018">
    <property type="entry name" value="Ribosomal_uS7_arc"/>
</dbReference>
<dbReference type="Pfam" id="PF00177">
    <property type="entry name" value="Ribosomal_S7"/>
    <property type="match status" value="1"/>
</dbReference>
<keyword evidence="6 7" id="KW-0687">Ribonucleoprotein</keyword>
<dbReference type="CDD" id="cd14867">
    <property type="entry name" value="uS7_Eukaryote"/>
    <property type="match status" value="1"/>
</dbReference>
<dbReference type="InterPro" id="IPR000235">
    <property type="entry name" value="Ribosomal_uS7"/>
</dbReference>
<comment type="subunit">
    <text evidence="2 7 9">Part of the 30S ribosomal subunit.</text>
</comment>
<dbReference type="GO" id="GO:0003735">
    <property type="term" value="F:structural constituent of ribosome"/>
    <property type="evidence" value="ECO:0007669"/>
    <property type="project" value="UniProtKB-UniRule"/>
</dbReference>
<name>A0A7C2Z993_9CREN</name>
<dbReference type="NCBIfam" id="TIGR01028">
    <property type="entry name" value="uS7_euk_arch"/>
    <property type="match status" value="1"/>
</dbReference>
<protein>
    <recommendedName>
        <fullName evidence="7">Small ribosomal subunit protein uS7</fullName>
    </recommendedName>
</protein>
<evidence type="ECO:0000313" key="11">
    <source>
        <dbReference type="EMBL" id="HEW53361.1"/>
    </source>
</evidence>
<reference evidence="11" key="1">
    <citation type="journal article" date="2020" name="mSystems">
        <title>Genome- and Community-Level Interaction Insights into Carbon Utilization and Element Cycling Functions of Hydrothermarchaeota in Hydrothermal Sediment.</title>
        <authorList>
            <person name="Zhou Z."/>
            <person name="Liu Y."/>
            <person name="Xu W."/>
            <person name="Pan J."/>
            <person name="Luo Z.H."/>
            <person name="Li M."/>
        </authorList>
    </citation>
    <scope>NUCLEOTIDE SEQUENCE [LARGE SCALE GENOMIC DNA]</scope>
    <source>
        <strain evidence="11">SpSt-16</strain>
    </source>
</reference>
<evidence type="ECO:0000256" key="5">
    <source>
        <dbReference type="ARBA" id="ARBA00022980"/>
    </source>
</evidence>
<evidence type="ECO:0000259" key="10">
    <source>
        <dbReference type="Pfam" id="PF00177"/>
    </source>
</evidence>
<sequence>MQKVSSGTAQTSIENTIIDIDSIKLFGKWSYRGIVVQDPSLKKYISLKPVIVPHTAGRHAKRRFGKAEVPIVERLMNKLMRKAKNTGKKHLAYNIVKTAFEIIHLRTGENPLQVLVRAVENAAPREETTRIVYGGIVYHVAVDVAPLRRVDLALRHLAEGTYECAFRSTKPVEECLADEIIAAASYDPKSYAIQRKEEIERIALSSR</sequence>
<dbReference type="PROSITE" id="PS00052">
    <property type="entry name" value="RIBOSOMAL_S7"/>
    <property type="match status" value="1"/>
</dbReference>
<keyword evidence="5 7" id="KW-0689">Ribosomal protein</keyword>
<dbReference type="PIRSF" id="PIRSF002122">
    <property type="entry name" value="RPS7p_RPS7a_RPS5e_RPS7o"/>
    <property type="match status" value="1"/>
</dbReference>
<dbReference type="GO" id="GO:0015935">
    <property type="term" value="C:small ribosomal subunit"/>
    <property type="evidence" value="ECO:0007669"/>
    <property type="project" value="UniProtKB-UniRule"/>
</dbReference>
<dbReference type="InterPro" id="IPR036823">
    <property type="entry name" value="Ribosomal_uS7_dom_sf"/>
</dbReference>
<dbReference type="InterPro" id="IPR005716">
    <property type="entry name" value="Ribosomal_uS7_euk/arc"/>
</dbReference>
<dbReference type="GO" id="GO:0019843">
    <property type="term" value="F:rRNA binding"/>
    <property type="evidence" value="ECO:0007669"/>
    <property type="project" value="UniProtKB-UniRule"/>
</dbReference>
<proteinExistence type="inferred from homology"/>
<comment type="similarity">
    <text evidence="1 7 8">Belongs to the universal ribosomal protein uS7 family.</text>
</comment>
<organism evidence="11">
    <name type="scientific">Ignisphaera aggregans</name>
    <dbReference type="NCBI Taxonomy" id="334771"/>
    <lineage>
        <taxon>Archaea</taxon>
        <taxon>Thermoproteota</taxon>
        <taxon>Thermoprotei</taxon>
        <taxon>Desulfurococcales</taxon>
        <taxon>Desulfurococcaceae</taxon>
        <taxon>Ignisphaera</taxon>
    </lineage>
</organism>
<evidence type="ECO:0000256" key="3">
    <source>
        <dbReference type="ARBA" id="ARBA00022730"/>
    </source>
</evidence>
<accession>A0A7C2Z993</accession>
<evidence type="ECO:0000256" key="7">
    <source>
        <dbReference type="HAMAP-Rule" id="MF_00480"/>
    </source>
</evidence>
<dbReference type="InterPro" id="IPR020606">
    <property type="entry name" value="Ribosomal_uS7_CS"/>
</dbReference>
<dbReference type="SUPFAM" id="SSF47973">
    <property type="entry name" value="Ribosomal protein S7"/>
    <property type="match status" value="1"/>
</dbReference>
<dbReference type="InterPro" id="IPR023798">
    <property type="entry name" value="Ribosomal_uS7_dom"/>
</dbReference>
<evidence type="ECO:0000256" key="2">
    <source>
        <dbReference type="ARBA" id="ARBA00011458"/>
    </source>
</evidence>
<keyword evidence="4 7" id="KW-0694">RNA-binding</keyword>
<dbReference type="PANTHER" id="PTHR11205">
    <property type="entry name" value="RIBOSOMAL PROTEIN S7"/>
    <property type="match status" value="1"/>
</dbReference>
<comment type="function">
    <text evidence="7 9">One of the primary rRNA binding proteins, it binds directly to 16S rRNA where it nucleates assembly of the head domain of the 30S subunit. Is located at the subunit interface close to the decoding center.</text>
</comment>
<dbReference type="HAMAP" id="MF_00480_A">
    <property type="entry name" value="Ribosomal_uS7_A"/>
    <property type="match status" value="1"/>
</dbReference>